<dbReference type="InterPro" id="IPR018490">
    <property type="entry name" value="cNMP-bd_dom_sf"/>
</dbReference>
<sequence length="237" mass="26401">MIPIQTQSAWRGTSDCRSCAMRDLALFSSLNEEDFARIHAPIDDLAYRAGQTLFVEGEEATGIFTLRSGMLKLSRVTGDGRRRILRLLRPGDVVGLEALATGRYDSEASALTSATLCRIPTDVVHRLSQQSSRMHAGLLHKWQKTLREADDWLASINFGTAHQRVCQFILKMRHATDPGIFTLFSREDMGAMMDLKLETVSREVSALVKAGAIQPIDKQGRLYRIVDEAMLQPSTGH</sequence>
<dbReference type="InterPro" id="IPR036388">
    <property type="entry name" value="WH-like_DNA-bd_sf"/>
</dbReference>
<dbReference type="InterPro" id="IPR036390">
    <property type="entry name" value="WH_DNA-bd_sf"/>
</dbReference>
<keyword evidence="1" id="KW-0805">Transcription regulation</keyword>
<evidence type="ECO:0000259" key="4">
    <source>
        <dbReference type="PROSITE" id="PS50042"/>
    </source>
</evidence>
<accession>A0ABU1WNR7</accession>
<dbReference type="SUPFAM" id="SSF46785">
    <property type="entry name" value="Winged helix' DNA-binding domain"/>
    <property type="match status" value="1"/>
</dbReference>
<dbReference type="SUPFAM" id="SSF51206">
    <property type="entry name" value="cAMP-binding domain-like"/>
    <property type="match status" value="1"/>
</dbReference>
<keyword evidence="2" id="KW-0238">DNA-binding</keyword>
<dbReference type="RefSeq" id="WP_310317096.1">
    <property type="nucleotide sequence ID" value="NZ_JAVDWU010000005.1"/>
</dbReference>
<reference evidence="5 6" key="1">
    <citation type="submission" date="2023-07" db="EMBL/GenBank/DDBJ databases">
        <title>Sorghum-associated microbial communities from plants grown in Nebraska, USA.</title>
        <authorList>
            <person name="Schachtman D."/>
        </authorList>
    </citation>
    <scope>NUCLEOTIDE SEQUENCE [LARGE SCALE GENOMIC DNA]</scope>
    <source>
        <strain evidence="5 6">4249</strain>
    </source>
</reference>
<keyword evidence="6" id="KW-1185">Reference proteome</keyword>
<dbReference type="Gene3D" id="2.60.120.10">
    <property type="entry name" value="Jelly Rolls"/>
    <property type="match status" value="1"/>
</dbReference>
<comment type="caution">
    <text evidence="5">The sequence shown here is derived from an EMBL/GenBank/DDBJ whole genome shotgun (WGS) entry which is preliminary data.</text>
</comment>
<dbReference type="Pfam" id="PF00027">
    <property type="entry name" value="cNMP_binding"/>
    <property type="match status" value="1"/>
</dbReference>
<dbReference type="InterPro" id="IPR050397">
    <property type="entry name" value="Env_Response_Regulators"/>
</dbReference>
<proteinExistence type="predicted"/>
<gene>
    <name evidence="5" type="ORF">J2W49_002817</name>
</gene>
<dbReference type="Gene3D" id="1.10.10.10">
    <property type="entry name" value="Winged helix-like DNA-binding domain superfamily/Winged helix DNA-binding domain"/>
    <property type="match status" value="1"/>
</dbReference>
<dbReference type="PANTHER" id="PTHR24567:SF28">
    <property type="entry name" value="LISTERIOLYSIN REGULATORY PROTEIN"/>
    <property type="match status" value="1"/>
</dbReference>
<dbReference type="Pfam" id="PF13545">
    <property type="entry name" value="HTH_Crp_2"/>
    <property type="match status" value="1"/>
</dbReference>
<dbReference type="InterPro" id="IPR000595">
    <property type="entry name" value="cNMP-bd_dom"/>
</dbReference>
<protein>
    <submittedName>
        <fullName evidence="5">CRP-like cAMP-binding protein</fullName>
    </submittedName>
</protein>
<feature type="domain" description="Cyclic nucleotide-binding" evidence="4">
    <location>
        <begin position="26"/>
        <end position="119"/>
    </location>
</feature>
<organism evidence="5 6">
    <name type="scientific">Hydrogenophaga palleronii</name>
    <dbReference type="NCBI Taxonomy" id="65655"/>
    <lineage>
        <taxon>Bacteria</taxon>
        <taxon>Pseudomonadati</taxon>
        <taxon>Pseudomonadota</taxon>
        <taxon>Betaproteobacteria</taxon>
        <taxon>Burkholderiales</taxon>
        <taxon>Comamonadaceae</taxon>
        <taxon>Hydrogenophaga</taxon>
    </lineage>
</organism>
<dbReference type="InterPro" id="IPR012318">
    <property type="entry name" value="HTH_CRP"/>
</dbReference>
<dbReference type="InterPro" id="IPR014710">
    <property type="entry name" value="RmlC-like_jellyroll"/>
</dbReference>
<evidence type="ECO:0000256" key="3">
    <source>
        <dbReference type="ARBA" id="ARBA00023163"/>
    </source>
</evidence>
<evidence type="ECO:0000256" key="2">
    <source>
        <dbReference type="ARBA" id="ARBA00023125"/>
    </source>
</evidence>
<dbReference type="CDD" id="cd00038">
    <property type="entry name" value="CAP_ED"/>
    <property type="match status" value="1"/>
</dbReference>
<dbReference type="SMART" id="SM00100">
    <property type="entry name" value="cNMP"/>
    <property type="match status" value="1"/>
</dbReference>
<evidence type="ECO:0000313" key="5">
    <source>
        <dbReference type="EMBL" id="MDR7150854.1"/>
    </source>
</evidence>
<dbReference type="Proteomes" id="UP001265700">
    <property type="component" value="Unassembled WGS sequence"/>
</dbReference>
<evidence type="ECO:0000313" key="6">
    <source>
        <dbReference type="Proteomes" id="UP001265700"/>
    </source>
</evidence>
<dbReference type="PANTHER" id="PTHR24567">
    <property type="entry name" value="CRP FAMILY TRANSCRIPTIONAL REGULATORY PROTEIN"/>
    <property type="match status" value="1"/>
</dbReference>
<evidence type="ECO:0000256" key="1">
    <source>
        <dbReference type="ARBA" id="ARBA00023015"/>
    </source>
</evidence>
<dbReference type="EMBL" id="JAVDWU010000005">
    <property type="protein sequence ID" value="MDR7150854.1"/>
    <property type="molecule type" value="Genomic_DNA"/>
</dbReference>
<name>A0ABU1WNR7_9BURK</name>
<keyword evidence="3" id="KW-0804">Transcription</keyword>
<dbReference type="PROSITE" id="PS50042">
    <property type="entry name" value="CNMP_BINDING_3"/>
    <property type="match status" value="1"/>
</dbReference>